<name>A0A380TSF6_ACTLI</name>
<evidence type="ECO:0000256" key="1">
    <source>
        <dbReference type="ARBA" id="ARBA00004219"/>
    </source>
</evidence>
<dbReference type="AlphaFoldDB" id="A0A380TSF6"/>
<dbReference type="GO" id="GO:0090729">
    <property type="term" value="F:toxin activity"/>
    <property type="evidence" value="ECO:0007669"/>
    <property type="project" value="UniProtKB-KW"/>
</dbReference>
<feature type="domain" description="VENN motif-containing" evidence="5">
    <location>
        <begin position="378"/>
        <end position="426"/>
    </location>
</feature>
<keyword evidence="3" id="KW-1266">Target cell cytoplasm</keyword>
<reference evidence="6 7" key="1">
    <citation type="submission" date="2018-06" db="EMBL/GenBank/DDBJ databases">
        <authorList>
            <consortium name="Pathogen Informatics"/>
            <person name="Doyle S."/>
        </authorList>
    </citation>
    <scope>NUCLEOTIDE SEQUENCE [LARGE SCALE GENOMIC DNA]</scope>
    <source>
        <strain evidence="6 7">NCTC4191</strain>
    </source>
</reference>
<sequence>MRKKKTTLKGAVANVDHLTLNTKDLHVESEQDIEKYDSKQTQGGVSASVAIYGNGSSVSAQMSQNKAKVDYAQVNQQSGFNIGKSSDINVTNHTHIAGGMINAKGDKSNHSMKTGTLTMSDIENRSDIKVTSVSAGVSNDMSKMAGHAMGAALSALGNMSESERSQTQSAISSNINLTITDSDKQKALTGKTSEETLQSLNRDVENANGKVEKRDLTKVQERQEMAQVIGELSQSAINYLVEDHLEEADKKRAEAERIGKTDPAKAEVLRNEAKAIEAEYGMGSHLQMGVRAATAALQGLATGRVESAAVGAASPYLNKLIKAQTGDNKEANLIAHAVLGTVEAHVTGNNAVAGAVGALTAEAVAPEIMKVLYNTDEPESLTGSQKRNVANLSQIAAGLAGGLTGDSTASGVVGAEIGKRAVENNHFADDIYPTEEREQTIEMMAKAMFNGDKQKAETYYEQHEKEVKKLQLQEYLALIFGRGVSSVSSSSMIITGGLSGISEIVGQLIEQGGDVSKVDPVKIGISTVTGVVTKDMGVIGTTVVNTATEVIDASVRTEENPIVKGCTSMITTAVGGVIGKGIEIPLNNKINPNWKNYTEMKGHLPYEISEPYKPSIIPSLYENTIDNISSKSVENKVENEIDSYYKGRNDEK</sequence>
<evidence type="ECO:0000313" key="6">
    <source>
        <dbReference type="EMBL" id="SUT91202.1"/>
    </source>
</evidence>
<evidence type="ECO:0000259" key="5">
    <source>
        <dbReference type="Pfam" id="PF04829"/>
    </source>
</evidence>
<evidence type="ECO:0000256" key="2">
    <source>
        <dbReference type="ARBA" id="ARBA00022656"/>
    </source>
</evidence>
<keyword evidence="2" id="KW-0800">Toxin</keyword>
<dbReference type="InterPro" id="IPR006914">
    <property type="entry name" value="VENN_dom"/>
</dbReference>
<dbReference type="Proteomes" id="UP000254253">
    <property type="component" value="Unassembled WGS sequence"/>
</dbReference>
<evidence type="ECO:0000313" key="7">
    <source>
        <dbReference type="Proteomes" id="UP000254253"/>
    </source>
</evidence>
<organism evidence="6 7">
    <name type="scientific">Actinobacillus lignieresii</name>
    <dbReference type="NCBI Taxonomy" id="720"/>
    <lineage>
        <taxon>Bacteria</taxon>
        <taxon>Pseudomonadati</taxon>
        <taxon>Pseudomonadota</taxon>
        <taxon>Gammaproteobacteria</taxon>
        <taxon>Pasteurellales</taxon>
        <taxon>Pasteurellaceae</taxon>
        <taxon>Actinobacillus</taxon>
    </lineage>
</organism>
<keyword evidence="7" id="KW-1185">Reference proteome</keyword>
<comment type="subcellular location">
    <subcellularLocation>
        <location evidence="1">Target cell</location>
        <location evidence="1">Target cell cytoplasm</location>
    </subcellularLocation>
</comment>
<gene>
    <name evidence="6" type="ORF">NCTC4191_00486</name>
</gene>
<dbReference type="Pfam" id="PF04829">
    <property type="entry name" value="PT-VENN"/>
    <property type="match status" value="1"/>
</dbReference>
<accession>A0A380TSF6</accession>
<keyword evidence="4" id="KW-0843">Virulence</keyword>
<protein>
    <submittedName>
        <fullName evidence="6">Filamentous hemagglutinin outer membrane protein</fullName>
    </submittedName>
</protein>
<evidence type="ECO:0000256" key="3">
    <source>
        <dbReference type="ARBA" id="ARBA00022913"/>
    </source>
</evidence>
<dbReference type="EMBL" id="UFRN01000002">
    <property type="protein sequence ID" value="SUT91202.1"/>
    <property type="molecule type" value="Genomic_DNA"/>
</dbReference>
<evidence type="ECO:0000256" key="4">
    <source>
        <dbReference type="ARBA" id="ARBA00023026"/>
    </source>
</evidence>
<dbReference type="RefSeq" id="WP_115589903.1">
    <property type="nucleotide sequence ID" value="NZ_UFRN01000002.1"/>
</dbReference>
<proteinExistence type="predicted"/>